<keyword evidence="7" id="KW-0998">Cell outer membrane</keyword>
<keyword evidence="4 9" id="KW-0732">Signal</keyword>
<protein>
    <submittedName>
        <fullName evidence="10">Variable outer membrane protein</fullName>
    </submittedName>
</protein>
<dbReference type="SUPFAM" id="SSF63515">
    <property type="entry name" value="Outer surface protein C (OspC)"/>
    <property type="match status" value="1"/>
</dbReference>
<name>W5T222_9SPIR</name>
<dbReference type="OrthoDB" id="352157at2"/>
<evidence type="ECO:0000256" key="5">
    <source>
        <dbReference type="ARBA" id="ARBA00023136"/>
    </source>
</evidence>
<evidence type="ECO:0000313" key="10">
    <source>
        <dbReference type="EMBL" id="AHH11336.1"/>
    </source>
</evidence>
<dbReference type="PROSITE" id="PS51257">
    <property type="entry name" value="PROKAR_LIPOPROTEIN"/>
    <property type="match status" value="1"/>
</dbReference>
<proteinExistence type="inferred from homology"/>
<dbReference type="RefSeq" id="WP_025408638.1">
    <property type="nucleotide sequence ID" value="NZ_CP005750.1"/>
</dbReference>
<gene>
    <name evidence="10" type="ORF">BCO_0124101</name>
</gene>
<dbReference type="Pfam" id="PF01441">
    <property type="entry name" value="Lipoprotein_6"/>
    <property type="match status" value="1"/>
</dbReference>
<organism evidence="10">
    <name type="scientific">Borrelia coriaceae ATCC 43381</name>
    <dbReference type="NCBI Taxonomy" id="1408429"/>
    <lineage>
        <taxon>Bacteria</taxon>
        <taxon>Pseudomonadati</taxon>
        <taxon>Spirochaetota</taxon>
        <taxon>Spirochaetia</taxon>
        <taxon>Spirochaetales</taxon>
        <taxon>Borreliaceae</taxon>
        <taxon>Borrelia</taxon>
    </lineage>
</organism>
<keyword evidence="5" id="KW-0472">Membrane</keyword>
<keyword evidence="6" id="KW-0564">Palmitate</keyword>
<dbReference type="AlphaFoldDB" id="W5T222"/>
<evidence type="ECO:0000256" key="3">
    <source>
        <dbReference type="ARBA" id="ARBA00008719"/>
    </source>
</evidence>
<evidence type="ECO:0000256" key="7">
    <source>
        <dbReference type="ARBA" id="ARBA00023237"/>
    </source>
</evidence>
<keyword evidence="10" id="KW-0614">Plasmid</keyword>
<geneLocation type="plasmid" evidence="10">
    <name>unnamed</name>
</geneLocation>
<evidence type="ECO:0000256" key="1">
    <source>
        <dbReference type="ARBA" id="ARBA00003932"/>
    </source>
</evidence>
<dbReference type="HOGENOM" id="CLU_089887_0_0_12"/>
<evidence type="ECO:0000256" key="8">
    <source>
        <dbReference type="ARBA" id="ARBA00023288"/>
    </source>
</evidence>
<feature type="signal peptide" evidence="9">
    <location>
        <begin position="1"/>
        <end position="23"/>
    </location>
</feature>
<evidence type="ECO:0000256" key="6">
    <source>
        <dbReference type="ARBA" id="ARBA00023139"/>
    </source>
</evidence>
<dbReference type="Gene3D" id="1.20.120.240">
    <property type="entry name" value="Lipoprotein, type 6"/>
    <property type="match status" value="1"/>
</dbReference>
<dbReference type="InterPro" id="IPR036437">
    <property type="entry name" value="OspC-like_sf"/>
</dbReference>
<reference evidence="10" key="1">
    <citation type="submission" date="2013-04" db="EMBL/GenBank/DDBJ databases">
        <title>Comparative Genomics of Relapsing Fever Spirochetes.</title>
        <authorList>
            <person name="Schwan T.G."/>
            <person name="Raffel S.J."/>
            <person name="Porcella S.F."/>
            <person name="Martens C.A."/>
            <person name="Bruno D.P."/>
            <person name="Ricklefs S.M."/>
            <person name="Barbian K.B."/>
        </authorList>
    </citation>
    <scope>NUCLEOTIDE SEQUENCE</scope>
    <source>
        <strain evidence="10">Co53</strain>
        <plasmid evidence="10">unnamed</plasmid>
    </source>
</reference>
<comment type="subcellular location">
    <subcellularLocation>
        <location evidence="2">Cell outer membrane</location>
        <topology evidence="2">Lipid-anchor</topology>
    </subcellularLocation>
</comment>
<keyword evidence="8" id="KW-0449">Lipoprotein</keyword>
<evidence type="ECO:0000256" key="4">
    <source>
        <dbReference type="ARBA" id="ARBA00022729"/>
    </source>
</evidence>
<dbReference type="InterPro" id="IPR001800">
    <property type="entry name" value="Lipoprotein_OspC"/>
</dbReference>
<sequence>MTKHIKSICATLFISLFLSCNNAGPELRDRQAAMADGTIIDLAEVGKKIKEAISFAEGVKEVHALVKSIDELAKGIGKKIQNNDNTLGDDTDKNTSLMAGVYSIGLDIVKKAKALKNLESIKDRDLEQKVDGVISASGEFVGKLRGQYTNLGASSGGTTDANAKNAIDKNDRTGGKGKEELVKLNAAIDELLKVINGLVETSINGLTIPANKEVTSQS</sequence>
<dbReference type="GO" id="GO:0009279">
    <property type="term" value="C:cell outer membrane"/>
    <property type="evidence" value="ECO:0007669"/>
    <property type="project" value="UniProtKB-SubCell"/>
</dbReference>
<evidence type="ECO:0000256" key="2">
    <source>
        <dbReference type="ARBA" id="ARBA00004459"/>
    </source>
</evidence>
<comment type="function">
    <text evidence="1">The Vlp and Vsp proteins are antigenically distinct proteins, only one vlp or vsp gene is transcriptionally active at any one time. Switching between these genes is a mechanism of host immune response evasion.</text>
</comment>
<dbReference type="EMBL" id="CP005750">
    <property type="protein sequence ID" value="AHH11336.1"/>
    <property type="molecule type" value="Genomic_DNA"/>
</dbReference>
<accession>W5T222</accession>
<feature type="chain" id="PRO_5004871552" evidence="9">
    <location>
        <begin position="24"/>
        <end position="218"/>
    </location>
</feature>
<comment type="similarity">
    <text evidence="3">Belongs to the variable small protein (Vsp) family.</text>
</comment>
<evidence type="ECO:0000256" key="9">
    <source>
        <dbReference type="SAM" id="SignalP"/>
    </source>
</evidence>